<keyword evidence="1" id="KW-0418">Kinase</keyword>
<proteinExistence type="predicted"/>
<dbReference type="EMBL" id="NMTR01000021">
    <property type="protein sequence ID" value="PDX60794.1"/>
    <property type="molecule type" value="Genomic_DNA"/>
</dbReference>
<evidence type="ECO:0000313" key="2">
    <source>
        <dbReference type="Proteomes" id="UP000220959"/>
    </source>
</evidence>
<accession>A0ACC9CYF5</accession>
<evidence type="ECO:0000313" key="1">
    <source>
        <dbReference type="EMBL" id="PDX60794.1"/>
    </source>
</evidence>
<protein>
    <submittedName>
        <fullName evidence="1">Histidine kinase</fullName>
    </submittedName>
</protein>
<comment type="caution">
    <text evidence="1">The sequence shown here is derived from an EMBL/GenBank/DDBJ whole genome shotgun (WGS) entry which is preliminary data.</text>
</comment>
<reference evidence="1 2" key="1">
    <citation type="journal article" date="2017" name="Front. Microbiol.">
        <title>New Insights into the Diversity of the Genus Faecalibacterium.</title>
        <authorList>
            <person name="Benevides L."/>
            <person name="Burman S."/>
            <person name="Martin R."/>
            <person name="Robert V."/>
            <person name="Thomas M."/>
            <person name="Miquel S."/>
            <person name="Chain F."/>
            <person name="Sokol H."/>
            <person name="Bermudez-Humaran L.G."/>
            <person name="Morrison M."/>
            <person name="Langella P."/>
            <person name="Azevedo V.A."/>
            <person name="Chatel J.M."/>
            <person name="Soares S."/>
        </authorList>
    </citation>
    <scope>NUCLEOTIDE SEQUENCE [LARGE SCALE GENOMIC DNA]</scope>
    <source>
        <strain evidence="2">CNCM I-4541</strain>
    </source>
</reference>
<dbReference type="Proteomes" id="UP000220959">
    <property type="component" value="Unassembled WGS sequence"/>
</dbReference>
<keyword evidence="1" id="KW-0808">Transferase</keyword>
<gene>
    <name evidence="1" type="ORF">CGS49_12555</name>
</gene>
<keyword evidence="2" id="KW-1185">Reference proteome</keyword>
<name>A0ACC9CYF5_9FIRM</name>
<sequence length="145" mass="16393">MKLTVEQVTTETPEEVLIRCHDPEEPWVSEVQNIAAGQITVNGVLDGKMCRLKLGDIYYFEVVEGNSFLYCQKEVFSCKQKLYEFEALCIGTMLFRCSKSMILNAGKIDSILPSLSGRFEAVLDNGEKVMISRQYVSALKRLLGR</sequence>
<organism evidence="1 2">
    <name type="scientific">Faecalibacterium langellae</name>
    <dbReference type="NCBI Taxonomy" id="3435293"/>
    <lineage>
        <taxon>Bacteria</taxon>
        <taxon>Bacillati</taxon>
        <taxon>Bacillota</taxon>
        <taxon>Clostridia</taxon>
        <taxon>Eubacteriales</taxon>
        <taxon>Oscillospiraceae</taxon>
        <taxon>Faecalibacterium</taxon>
    </lineage>
</organism>